<dbReference type="SUPFAM" id="SSF81296">
    <property type="entry name" value="E set domains"/>
    <property type="match status" value="3"/>
</dbReference>
<evidence type="ECO:0000313" key="3">
    <source>
        <dbReference type="EMBL" id="PAB55943.1"/>
    </source>
</evidence>
<dbReference type="InterPro" id="IPR014756">
    <property type="entry name" value="Ig_E-set"/>
</dbReference>
<dbReference type="PANTHER" id="PTHR46769:SF2">
    <property type="entry name" value="FIBROCYSTIN-L ISOFORM 2 PRECURSOR-RELATED"/>
    <property type="match status" value="1"/>
</dbReference>
<dbReference type="SUPFAM" id="SSF49265">
    <property type="entry name" value="Fibronectin type III"/>
    <property type="match status" value="1"/>
</dbReference>
<organism evidence="3 4">
    <name type="scientific">Anaeromicrobium sediminis</name>
    <dbReference type="NCBI Taxonomy" id="1478221"/>
    <lineage>
        <taxon>Bacteria</taxon>
        <taxon>Bacillati</taxon>
        <taxon>Bacillota</taxon>
        <taxon>Clostridia</taxon>
        <taxon>Peptostreptococcales</taxon>
        <taxon>Thermotaleaceae</taxon>
        <taxon>Anaeromicrobium</taxon>
    </lineage>
</organism>
<gene>
    <name evidence="3" type="ORF">CCE28_21400</name>
</gene>
<dbReference type="OrthoDB" id="1656124at2"/>
<evidence type="ECO:0000259" key="2">
    <source>
        <dbReference type="PROSITE" id="PS50853"/>
    </source>
</evidence>
<dbReference type="InterPro" id="IPR052387">
    <property type="entry name" value="Fibrocystin"/>
</dbReference>
<evidence type="ECO:0000256" key="1">
    <source>
        <dbReference type="ARBA" id="ARBA00022729"/>
    </source>
</evidence>
<dbReference type="InterPro" id="IPR013783">
    <property type="entry name" value="Ig-like_fold"/>
</dbReference>
<dbReference type="PROSITE" id="PS50853">
    <property type="entry name" value="FN3"/>
    <property type="match status" value="1"/>
</dbReference>
<dbReference type="InterPro" id="IPR003961">
    <property type="entry name" value="FN3_dom"/>
</dbReference>
<dbReference type="InterPro" id="IPR002909">
    <property type="entry name" value="IPT_dom"/>
</dbReference>
<keyword evidence="1" id="KW-0732">Signal</keyword>
<accession>A0A267MAW0</accession>
<dbReference type="PANTHER" id="PTHR46769">
    <property type="entry name" value="POLYCYSTIC KIDNEY AND HEPATIC DISEASE 1 (AUTOSOMAL RECESSIVE)-LIKE 1"/>
    <property type="match status" value="1"/>
</dbReference>
<dbReference type="SMART" id="SM00429">
    <property type="entry name" value="IPT"/>
    <property type="match status" value="4"/>
</dbReference>
<dbReference type="Gene3D" id="2.60.40.10">
    <property type="entry name" value="Immunoglobulins"/>
    <property type="match status" value="6"/>
</dbReference>
<dbReference type="EMBL" id="NIBG01000041">
    <property type="protein sequence ID" value="PAB55943.1"/>
    <property type="molecule type" value="Genomic_DNA"/>
</dbReference>
<comment type="caution">
    <text evidence="3">The sequence shown here is derived from an EMBL/GenBank/DDBJ whole genome shotgun (WGS) entry which is preliminary data.</text>
</comment>
<dbReference type="InterPro" id="IPR036116">
    <property type="entry name" value="FN3_sf"/>
</dbReference>
<reference evidence="3 4" key="1">
    <citation type="submission" date="2017-06" db="EMBL/GenBank/DDBJ databases">
        <title>Draft genome sequence of anaerobic fermentative bacterium Anaeromicrobium sediminis DY2726D isolated from West Pacific Ocean sediments.</title>
        <authorList>
            <person name="Zeng X."/>
        </authorList>
    </citation>
    <scope>NUCLEOTIDE SEQUENCE [LARGE SCALE GENOMIC DNA]</scope>
    <source>
        <strain evidence="3 4">DY2726D</strain>
    </source>
</reference>
<feature type="domain" description="Fibronectin type-III" evidence="2">
    <location>
        <begin position="1781"/>
        <end position="1867"/>
    </location>
</feature>
<evidence type="ECO:0000313" key="4">
    <source>
        <dbReference type="Proteomes" id="UP000216024"/>
    </source>
</evidence>
<dbReference type="CDD" id="cd00102">
    <property type="entry name" value="IPT"/>
    <property type="match status" value="3"/>
</dbReference>
<dbReference type="RefSeq" id="WP_095136239.1">
    <property type="nucleotide sequence ID" value="NZ_NIBG01000041.1"/>
</dbReference>
<dbReference type="Pfam" id="PF01833">
    <property type="entry name" value="TIG"/>
    <property type="match status" value="4"/>
</dbReference>
<name>A0A267MAW0_9FIRM</name>
<sequence>MRQRLKRAGAIAMAFVLIFLSIPISSYKVWAADGYYITDMYITKTYEEGTYTVDKTKVTFVGNNLIGVDFGTVTSSGYVPFTNNTHSSNTVQEFIIDGDIIGDKIQVGTVFINTGLSDLPTILGVNSRMLTMGDSADDLIISGNNLDKIKNDSGYKIYYENSKGKTQLNNNDFNNSSSVTITNDKLVGQAGLQTIVIEKSENKTYTGEDGNPRNVNFVVQNTYKEQFSLVKEINVSNLVMNPNRGLPGDEIQFIATSGLNEYDVFFLKNLTDTYETKYKGTGTHYEPDIDDRQVLITHVPEGLEAGQYYVVFTNKISDGDDPNKSITERLIVGAPPSYEKFTVIDAQQKIKILSVNPNKGADIGADAEISGIYFGSLNIPSLTLDDNIITVTGDVYGTDNSITIEYGDTSKEVKGNYGGTPVEKVTRTVKVIIGPVAKFYKNPGGNYEYSFSSALDKIKVSTQPVTDADTDPVKDVVIETETVIELQGFPNNIVLKDKAVLTNGFTFIASKIEPDIEEVVPNKIQVVEDGSKYKISNDEDRLIAIYGENFFIHRYTEGTEEKIRYPIVEFGNSIRLDKNTDSNIELRVFDAQGNELDGSEGNELGTKILVKVPKDSSVENIGKTWTKVINPVRNSTEEGLYEQETDSIEFVLVSDNDTPTIEEVNPNIVSIEGGMDIEIIGSQFKDGAQVIIGGNVVNNIEIQGDGRKITFIAPAGQFEGETQLQVVNPKGGIDTYPFIYVKTYTVPKIIDFSPKMGSSNTLVVLNGENLLKPDPTGSSDNMYKFIGTRVLLEGQDINEYNMDSSNNKIQLEAYKAKSDNKILDTSDQNLIRDYYNSIILKNNDTNKYYVIDQSEDKEITLSNGIDEKYEIERNGNNIEAHSREGDTFQVTIEEEGNHDVIKLTGSTTIKLYMYTPYKVVDNLIVGNRVKVLSIGKLYFTIPTNLTKPGYYDVTIKNPDTKTDSKINEQGFNYYPQPYNKPNISSIEPNEGSVDGGYYISIKGSPNADGKKCFEDNAIVSINGVQVPNVDTTVSSDGLSINIKVPKLEQSISGNRITVPVVVVNPSDGSSASVEDGFTYILPFSNPIINSIYKDNGKASGGYYVEITGQDFRYEEPYTDSNKNGHWDSGEPYIDLNGWHVYTNTPDDGTKGPDSFAGDKVNDLKNKYGEDYKTTYGKDYDDIVIPVLPEIYFGDKEAEITDFDHGYINVIVPEGKDGQVDVYLVNSDKGTSNKVKFTYESSNPTITTVMPNSGDKKGGEKVEIKGTELFLSKDRNVMYKEGITIKTKQVNMPLVRFGDITNKDIPKGEENSGSIDNGKTTVLLDGNLKVVYDGVAHKVTLEIASGDKTYKAEVDYNDEKVFVPVSFLSYTDEDGNVEKYASDDPNSDKNYDELILLNVENKRLMIERGYSPNFEYNNDKHVIVYTPSYYTVGQVNLNYINSDGGIATSKFDYKNPSSKPEITNITKDGQDPIEAIVEDKQIKLIRVNYKGGNTISILGQGFVDNATIQIGDIATIGIGDIKYQIPDKLTFTMPETDESNVGKNFRVVISNPDGGNASSDELSPPIYIQIIKGETAPEIESIDPKFGPSKGGTEVTINGKDFRDNLKVIIGEKVLENTYIKSISSTKIVITTPPHSPGEVDIKVENEDGELAISSEKFTYVSEPKIAEVTDDKDNYINSISIEGGNKIKIKGSGFVGGAKVIFAPVIKEADSEDGDIIYISGKKYIVESGNEATSEFVSESELIVTAPAGKLDEIGVMVVNPDKGATDIYENLKYSLPETPAPTNVWAQLYYDQYIKVNWDEVKDAAQYEIYVVEDNNKRYIGNTELTSFVYDDLKRKTEYKFVITAVGKYGSSIYSMESNEVETGSKVGKDEDGELGEDTVIDKSGENATITIGVDDYNKYTTLDLTEGQLAGSKNITINIPAKVIGKLDVQNLTVIGNDYIVKFNPNTFYNYKTKDNMDNAGVKFNIMSKPSEYVPQRGETIISNQLSLKAYDYVEDNVDELDYTGSLIFVSLDLDKDKAKLRRIKKIKLVRIDDENVVLGKGNDEVYNISGVTDRLGHFIILGGR</sequence>
<dbReference type="Proteomes" id="UP000216024">
    <property type="component" value="Unassembled WGS sequence"/>
</dbReference>
<dbReference type="CDD" id="cd00063">
    <property type="entry name" value="FN3"/>
    <property type="match status" value="1"/>
</dbReference>
<proteinExistence type="predicted"/>
<protein>
    <recommendedName>
        <fullName evidence="2">Fibronectin type-III domain-containing protein</fullName>
    </recommendedName>
</protein>
<keyword evidence="4" id="KW-1185">Reference proteome</keyword>